<dbReference type="CDD" id="cd01189">
    <property type="entry name" value="INT_ICEBs1_C_like"/>
    <property type="match status" value="1"/>
</dbReference>
<dbReference type="Proteomes" id="UP001595969">
    <property type="component" value="Unassembled WGS sequence"/>
</dbReference>
<proteinExistence type="predicted"/>
<comment type="caution">
    <text evidence="3">The sequence shown here is derived from an EMBL/GenBank/DDBJ whole genome shotgun (WGS) entry which is preliminary data.</text>
</comment>
<dbReference type="EMBL" id="JBHSGS010000040">
    <property type="protein sequence ID" value="MFC4719512.1"/>
    <property type="molecule type" value="Genomic_DNA"/>
</dbReference>
<evidence type="ECO:0000313" key="3">
    <source>
        <dbReference type="EMBL" id="MFC4719512.1"/>
    </source>
</evidence>
<dbReference type="PROSITE" id="PS51898">
    <property type="entry name" value="TYR_RECOMBINASE"/>
    <property type="match status" value="1"/>
</dbReference>
<keyword evidence="4" id="KW-1185">Reference proteome</keyword>
<dbReference type="InterPro" id="IPR013762">
    <property type="entry name" value="Integrase-like_cat_sf"/>
</dbReference>
<gene>
    <name evidence="3" type="ORF">ACFO5I_07170</name>
</gene>
<dbReference type="InterPro" id="IPR002104">
    <property type="entry name" value="Integrase_catalytic"/>
</dbReference>
<sequence length="109" mass="12451">MCDLFVAINHRIVYRYNLVFCSTYGEIISHQSVYGRSSRIAEKAELPNIGLHGFRHTHATLLFESGVNIKEIQHRLGHSDISMTMDVYTHVTDSVEKKAISTLIEHFGF</sequence>
<dbReference type="PANTHER" id="PTHR30349">
    <property type="entry name" value="PHAGE INTEGRASE-RELATED"/>
    <property type="match status" value="1"/>
</dbReference>
<dbReference type="RefSeq" id="WP_239576049.1">
    <property type="nucleotide sequence ID" value="NZ_JAFBFD010000005.1"/>
</dbReference>
<dbReference type="SUPFAM" id="SSF56349">
    <property type="entry name" value="DNA breaking-rejoining enzymes"/>
    <property type="match status" value="1"/>
</dbReference>
<protein>
    <submittedName>
        <fullName evidence="3">Tyrosine-type recombinase/integrase</fullName>
    </submittedName>
</protein>
<dbReference type="Pfam" id="PF00589">
    <property type="entry name" value="Phage_integrase"/>
    <property type="match status" value="1"/>
</dbReference>
<evidence type="ECO:0000256" key="1">
    <source>
        <dbReference type="ARBA" id="ARBA00023172"/>
    </source>
</evidence>
<name>A0ABV9MU57_9ENTE</name>
<accession>A0ABV9MU57</accession>
<dbReference type="PANTHER" id="PTHR30349:SF64">
    <property type="entry name" value="PROPHAGE INTEGRASE INTD-RELATED"/>
    <property type="match status" value="1"/>
</dbReference>
<reference evidence="4" key="1">
    <citation type="journal article" date="2019" name="Int. J. Syst. Evol. Microbiol.">
        <title>The Global Catalogue of Microorganisms (GCM) 10K type strain sequencing project: providing services to taxonomists for standard genome sequencing and annotation.</title>
        <authorList>
            <consortium name="The Broad Institute Genomics Platform"/>
            <consortium name="The Broad Institute Genome Sequencing Center for Infectious Disease"/>
            <person name="Wu L."/>
            <person name="Ma J."/>
        </authorList>
    </citation>
    <scope>NUCLEOTIDE SEQUENCE [LARGE SCALE GENOMIC DNA]</scope>
    <source>
        <strain evidence="4">CGMCC 1.19032</strain>
    </source>
</reference>
<dbReference type="Gene3D" id="1.10.443.10">
    <property type="entry name" value="Intergrase catalytic core"/>
    <property type="match status" value="1"/>
</dbReference>
<dbReference type="InterPro" id="IPR011010">
    <property type="entry name" value="DNA_brk_join_enz"/>
</dbReference>
<dbReference type="InterPro" id="IPR050090">
    <property type="entry name" value="Tyrosine_recombinase_XerCD"/>
</dbReference>
<organism evidence="3 4">
    <name type="scientific">Enterococcus lemanii</name>
    <dbReference type="NCBI Taxonomy" id="1159752"/>
    <lineage>
        <taxon>Bacteria</taxon>
        <taxon>Bacillati</taxon>
        <taxon>Bacillota</taxon>
        <taxon>Bacilli</taxon>
        <taxon>Lactobacillales</taxon>
        <taxon>Enterococcaceae</taxon>
        <taxon>Enterococcus</taxon>
    </lineage>
</organism>
<keyword evidence="1" id="KW-0233">DNA recombination</keyword>
<evidence type="ECO:0000313" key="4">
    <source>
        <dbReference type="Proteomes" id="UP001595969"/>
    </source>
</evidence>
<feature type="domain" description="Tyr recombinase" evidence="2">
    <location>
        <begin position="1"/>
        <end position="102"/>
    </location>
</feature>
<evidence type="ECO:0000259" key="2">
    <source>
        <dbReference type="PROSITE" id="PS51898"/>
    </source>
</evidence>